<proteinExistence type="predicted"/>
<dbReference type="Proteomes" id="UP000887565">
    <property type="component" value="Unplaced"/>
</dbReference>
<reference evidence="2" key="1">
    <citation type="submission" date="2022-11" db="UniProtKB">
        <authorList>
            <consortium name="WormBaseParasite"/>
        </authorList>
    </citation>
    <scope>IDENTIFICATION</scope>
</reference>
<accession>A0A915K1D5</accession>
<organism evidence="1 2">
    <name type="scientific">Romanomermis culicivorax</name>
    <name type="common">Nematode worm</name>
    <dbReference type="NCBI Taxonomy" id="13658"/>
    <lineage>
        <taxon>Eukaryota</taxon>
        <taxon>Metazoa</taxon>
        <taxon>Ecdysozoa</taxon>
        <taxon>Nematoda</taxon>
        <taxon>Enoplea</taxon>
        <taxon>Dorylaimia</taxon>
        <taxon>Mermithida</taxon>
        <taxon>Mermithoidea</taxon>
        <taxon>Mermithidae</taxon>
        <taxon>Romanomermis</taxon>
    </lineage>
</organism>
<name>A0A915K1D5_ROMCU</name>
<evidence type="ECO:0000313" key="1">
    <source>
        <dbReference type="Proteomes" id="UP000887565"/>
    </source>
</evidence>
<dbReference type="WBParaSite" id="nRc.2.0.1.t32025-RA">
    <property type="protein sequence ID" value="nRc.2.0.1.t32025-RA"/>
    <property type="gene ID" value="nRc.2.0.1.g32025"/>
</dbReference>
<evidence type="ECO:0000313" key="2">
    <source>
        <dbReference type="WBParaSite" id="nRc.2.0.1.t32025-RA"/>
    </source>
</evidence>
<dbReference type="AlphaFoldDB" id="A0A915K1D5"/>
<protein>
    <submittedName>
        <fullName evidence="2">Secreted protein</fullName>
    </submittedName>
</protein>
<keyword evidence="1" id="KW-1185">Reference proteome</keyword>
<sequence>MKAFHKKRTIVRTTISLLKLLVACKIFTLGAKWMACREKTKKNLSQEFIVICERSFRNELRQSANDIYFYFFTIWIDAKKRL</sequence>